<proteinExistence type="inferred from homology"/>
<dbReference type="Proteomes" id="UP001165740">
    <property type="component" value="Chromosome 9"/>
</dbReference>
<dbReference type="InterPro" id="IPR044862">
    <property type="entry name" value="Pro_4_hyd_alph_FE2OG_OXY"/>
</dbReference>
<evidence type="ECO:0000259" key="15">
    <source>
        <dbReference type="PROSITE" id="PS51471"/>
    </source>
</evidence>
<keyword evidence="12" id="KW-0325">Glycoprotein</keyword>
<evidence type="ECO:0000256" key="4">
    <source>
        <dbReference type="ARBA" id="ARBA00006511"/>
    </source>
</evidence>
<dbReference type="SMART" id="SM00702">
    <property type="entry name" value="P4Hc"/>
    <property type="match status" value="1"/>
</dbReference>
<dbReference type="PANTHER" id="PTHR10869:SF244">
    <property type="entry name" value="PROLYL 4-HYDROXYLASE SUBUNIT ALPHA-2"/>
    <property type="match status" value="1"/>
</dbReference>
<dbReference type="InterPro" id="IPR006620">
    <property type="entry name" value="Pro_4_hyd_alph"/>
</dbReference>
<dbReference type="PROSITE" id="PS51471">
    <property type="entry name" value="FE2OG_OXY"/>
    <property type="match status" value="1"/>
</dbReference>
<dbReference type="GO" id="GO:0031418">
    <property type="term" value="F:L-ascorbic acid binding"/>
    <property type="evidence" value="ECO:0007669"/>
    <property type="project" value="UniProtKB-KW"/>
</dbReference>
<evidence type="ECO:0000256" key="2">
    <source>
        <dbReference type="ARBA" id="ARBA00002035"/>
    </source>
</evidence>
<dbReference type="Pfam" id="PF13640">
    <property type="entry name" value="2OG-FeII_Oxy_3"/>
    <property type="match status" value="1"/>
</dbReference>
<dbReference type="SUPFAM" id="SSF48452">
    <property type="entry name" value="TPR-like"/>
    <property type="match status" value="1"/>
</dbReference>
<evidence type="ECO:0000256" key="14">
    <source>
        <dbReference type="SAM" id="SignalP"/>
    </source>
</evidence>
<reference evidence="17" key="1">
    <citation type="submission" date="2025-08" db="UniProtKB">
        <authorList>
            <consortium name="RefSeq"/>
        </authorList>
    </citation>
    <scope>IDENTIFICATION</scope>
</reference>
<evidence type="ECO:0000256" key="11">
    <source>
        <dbReference type="ARBA" id="ARBA00023004"/>
    </source>
</evidence>
<keyword evidence="7" id="KW-0256">Endoplasmic reticulum</keyword>
<keyword evidence="16" id="KW-1185">Reference proteome</keyword>
<evidence type="ECO:0000256" key="12">
    <source>
        <dbReference type="ARBA" id="ARBA00023180"/>
    </source>
</evidence>
<keyword evidence="10" id="KW-0560">Oxidoreductase</keyword>
<comment type="cofactor">
    <cofactor evidence="1">
        <name>L-ascorbate</name>
        <dbReference type="ChEBI" id="CHEBI:38290"/>
    </cofactor>
</comment>
<keyword evidence="8" id="KW-0847">Vitamin C</keyword>
<dbReference type="Gene3D" id="2.60.120.620">
    <property type="entry name" value="q2cbj1_9rhob like domain"/>
    <property type="match status" value="1"/>
</dbReference>
<evidence type="ECO:0000313" key="17">
    <source>
        <dbReference type="RefSeq" id="XP_055898856.1"/>
    </source>
</evidence>
<dbReference type="GO" id="GO:0005506">
    <property type="term" value="F:iron ion binding"/>
    <property type="evidence" value="ECO:0007669"/>
    <property type="project" value="InterPro"/>
</dbReference>
<dbReference type="PANTHER" id="PTHR10869">
    <property type="entry name" value="PROLYL 4-HYDROXYLASE ALPHA SUBUNIT"/>
    <property type="match status" value="1"/>
</dbReference>
<evidence type="ECO:0000256" key="1">
    <source>
        <dbReference type="ARBA" id="ARBA00001961"/>
    </source>
</evidence>
<dbReference type="GO" id="GO:0004656">
    <property type="term" value="F:procollagen-proline 4-dioxygenase activity"/>
    <property type="evidence" value="ECO:0007669"/>
    <property type="project" value="UniProtKB-EC"/>
</dbReference>
<keyword evidence="11" id="KW-0408">Iron</keyword>
<evidence type="ECO:0000256" key="6">
    <source>
        <dbReference type="ARBA" id="ARBA00022723"/>
    </source>
</evidence>
<keyword evidence="6" id="KW-0479">Metal-binding</keyword>
<dbReference type="EC" id="1.14.11.2" evidence="5"/>
<dbReference type="RefSeq" id="XP_055898856.1">
    <property type="nucleotide sequence ID" value="XM_056042881.1"/>
</dbReference>
<keyword evidence="14" id="KW-0732">Signal</keyword>
<dbReference type="AlphaFoldDB" id="A0A9W3BHE4"/>
<evidence type="ECO:0000256" key="13">
    <source>
        <dbReference type="PROSITE-ProRule" id="PRU00339"/>
    </source>
</evidence>
<organism evidence="16 17">
    <name type="scientific">Biomphalaria glabrata</name>
    <name type="common">Bloodfluke planorb</name>
    <name type="synonym">Freshwater snail</name>
    <dbReference type="NCBI Taxonomy" id="6526"/>
    <lineage>
        <taxon>Eukaryota</taxon>
        <taxon>Metazoa</taxon>
        <taxon>Spiralia</taxon>
        <taxon>Lophotrochozoa</taxon>
        <taxon>Mollusca</taxon>
        <taxon>Gastropoda</taxon>
        <taxon>Heterobranchia</taxon>
        <taxon>Euthyneura</taxon>
        <taxon>Panpulmonata</taxon>
        <taxon>Hygrophila</taxon>
        <taxon>Lymnaeoidea</taxon>
        <taxon>Planorbidae</taxon>
        <taxon>Biomphalaria</taxon>
    </lineage>
</organism>
<evidence type="ECO:0000256" key="5">
    <source>
        <dbReference type="ARBA" id="ARBA00012269"/>
    </source>
</evidence>
<evidence type="ECO:0000256" key="3">
    <source>
        <dbReference type="ARBA" id="ARBA00004319"/>
    </source>
</evidence>
<sequence>MDKGLRFITSLALAVTCVRLMTSDVVTSSMKIRRMVTEEKNLLLKLKSFIDNQIESIKNMSQFYADRRLELLVEKATTNMTDLEHPNTIYHVIKKFVHQYGKALNENYDCFLKTIQKSTDVYLSEQPEINEASMALLRLQAVYNLTVTDMVDGDYLGYKGPALTSVDAVELGVFALSAQDYLTSLDWLNASITKHSDMTYTQTLLIELPTIAVLKALMGLVYLRIGKIDEAKHLYNESKMLDPKSFSLAELEQQLLNPPDVEPVIERELTLSNYSRLCRQRHQQFHQPPNDVRLVCRYRGTLLPYYRFQEELLSISPFVSLIYKFTTDAESEFFKSAVRNKLKKVEEPDSADDSSITETRTGQVAYVEENSSETARQLVDKIAHVTYLETSFQNGKKAVDSLQVVNYGLAGHFKVNNDSATETLHRMLTFLIYLSDVKMGGATVFPQLGLSVTPVKNMALMWYNLNTSHQYETMTSHAACPVLRGHKWILTKLIIDQPNIFRRRCGLQPNVSQLEIEEDMKRRYRI</sequence>
<dbReference type="InterPro" id="IPR019734">
    <property type="entry name" value="TPR_rpt"/>
</dbReference>
<dbReference type="Pfam" id="PF08336">
    <property type="entry name" value="P4Ha_N"/>
    <property type="match status" value="1"/>
</dbReference>
<evidence type="ECO:0000256" key="9">
    <source>
        <dbReference type="ARBA" id="ARBA00022964"/>
    </source>
</evidence>
<dbReference type="InterPro" id="IPR011990">
    <property type="entry name" value="TPR-like_helical_dom_sf"/>
</dbReference>
<evidence type="ECO:0000256" key="10">
    <source>
        <dbReference type="ARBA" id="ARBA00023002"/>
    </source>
</evidence>
<dbReference type="Gene3D" id="1.25.40.10">
    <property type="entry name" value="Tetratricopeptide repeat domain"/>
    <property type="match status" value="1"/>
</dbReference>
<dbReference type="GO" id="GO:0005788">
    <property type="term" value="C:endoplasmic reticulum lumen"/>
    <property type="evidence" value="ECO:0007669"/>
    <property type="project" value="UniProtKB-SubCell"/>
</dbReference>
<accession>A0A9W3BHE4</accession>
<dbReference type="PROSITE" id="PS50005">
    <property type="entry name" value="TPR"/>
    <property type="match status" value="1"/>
</dbReference>
<evidence type="ECO:0000256" key="8">
    <source>
        <dbReference type="ARBA" id="ARBA00022896"/>
    </source>
</evidence>
<gene>
    <name evidence="17" type="primary">LOC106079607</name>
</gene>
<dbReference type="InterPro" id="IPR045054">
    <property type="entry name" value="P4HA-like"/>
</dbReference>
<evidence type="ECO:0000256" key="7">
    <source>
        <dbReference type="ARBA" id="ARBA00022824"/>
    </source>
</evidence>
<keyword evidence="13" id="KW-0802">TPR repeat</keyword>
<dbReference type="OMA" id="TRWIYEW"/>
<name>A0A9W3BHE4_BIOGL</name>
<comment type="subcellular location">
    <subcellularLocation>
        <location evidence="3">Endoplasmic reticulum lumen</location>
    </subcellularLocation>
</comment>
<protein>
    <recommendedName>
        <fullName evidence="5">procollagen-proline 4-dioxygenase</fullName>
        <ecNumber evidence="5">1.14.11.2</ecNumber>
    </recommendedName>
</protein>
<feature type="domain" description="Fe2OG dioxygenase" evidence="15">
    <location>
        <begin position="398"/>
        <end position="496"/>
    </location>
</feature>
<feature type="signal peptide" evidence="14">
    <location>
        <begin position="1"/>
        <end position="23"/>
    </location>
</feature>
<feature type="repeat" description="TPR" evidence="13">
    <location>
        <begin position="212"/>
        <end position="245"/>
    </location>
</feature>
<dbReference type="InterPro" id="IPR013547">
    <property type="entry name" value="P4H_N"/>
</dbReference>
<dbReference type="OrthoDB" id="420380at2759"/>
<comment type="function">
    <text evidence="2">Catalyzes the post-translational formation of 4-hydroxyproline in -Xaa-Pro-Gly- sequences in collagens and other proteins.</text>
</comment>
<keyword evidence="9" id="KW-0223">Dioxygenase</keyword>
<dbReference type="GeneID" id="106079607"/>
<feature type="chain" id="PRO_5040897281" description="procollagen-proline 4-dioxygenase" evidence="14">
    <location>
        <begin position="24"/>
        <end position="526"/>
    </location>
</feature>
<dbReference type="InterPro" id="IPR005123">
    <property type="entry name" value="Oxoglu/Fe-dep_dioxygenase_dom"/>
</dbReference>
<comment type="similarity">
    <text evidence="4">Belongs to the P4HA family.</text>
</comment>
<evidence type="ECO:0000313" key="16">
    <source>
        <dbReference type="Proteomes" id="UP001165740"/>
    </source>
</evidence>